<keyword evidence="3" id="KW-1185">Reference proteome</keyword>
<proteinExistence type="predicted"/>
<sequence>MKPKKKIARKAYLTFTIFLLFGHLAFAQTAEKLLSTTQAFMETLDEDQKNQVMFAMEDSMRTEWTNLPLGLAPRAGLRYGDLSEESMIQFHKILSAVFSSQGYLKTFSIMQVDDILHELFEIKYKKGEVPESSMEMIRGLNWDYGNYFIAIWGEPTRDGAWGFKFEGHHLSINLTVTGSEYAVTPLFFGSDPAVVEETQYAGLRPLSKEEDYGFWFVNTLDEEQKAKAVFEDKVPGDIITSPDRPQWISEYRGIKGSELNPDQQQILHYLIEEYIGNLEIQKAEEYLAILHERGLGEVYFSWIGSLEPMKAHYYLIHSPDFIIEYDNVGFLDNANHIHSILRKNNNDFGADILRKHRMDHQH</sequence>
<evidence type="ECO:0008006" key="4">
    <source>
        <dbReference type="Google" id="ProtNLM"/>
    </source>
</evidence>
<gene>
    <name evidence="2" type="ORF">SAMN04489724_3308</name>
</gene>
<dbReference type="AlphaFoldDB" id="A0A1I7CQ64"/>
<dbReference type="PANTHER" id="PTHR37489">
    <property type="entry name" value="DUF3500 DOMAIN-CONTAINING PROTEIN"/>
    <property type="match status" value="1"/>
</dbReference>
<reference evidence="3" key="1">
    <citation type="submission" date="2016-10" db="EMBL/GenBank/DDBJ databases">
        <authorList>
            <person name="Varghese N."/>
            <person name="Submissions S."/>
        </authorList>
    </citation>
    <scope>NUCLEOTIDE SEQUENCE [LARGE SCALE GENOMIC DNA]</scope>
    <source>
        <strain evidence="3">DSM 23445</strain>
    </source>
</reference>
<dbReference type="PANTHER" id="PTHR37489:SF1">
    <property type="entry name" value="DUF3500 DOMAIN-CONTAINING PROTEIN"/>
    <property type="match status" value="1"/>
</dbReference>
<accession>A0A1I7CQ64</accession>
<evidence type="ECO:0000256" key="1">
    <source>
        <dbReference type="SAM" id="SignalP"/>
    </source>
</evidence>
<evidence type="ECO:0000313" key="2">
    <source>
        <dbReference type="EMBL" id="SFU01592.1"/>
    </source>
</evidence>
<dbReference type="EMBL" id="FPBF01000005">
    <property type="protein sequence ID" value="SFU01592.1"/>
    <property type="molecule type" value="Genomic_DNA"/>
</dbReference>
<feature type="signal peptide" evidence="1">
    <location>
        <begin position="1"/>
        <end position="27"/>
    </location>
</feature>
<dbReference type="STRING" id="305507.SAMN04489724_3308"/>
<dbReference type="RefSeq" id="WP_091695522.1">
    <property type="nucleotide sequence ID" value="NZ_FPBF01000005.1"/>
</dbReference>
<name>A0A1I7CQ64_9BACT</name>
<dbReference type="InterPro" id="IPR021889">
    <property type="entry name" value="DUF3500"/>
</dbReference>
<dbReference type="OrthoDB" id="581140at2"/>
<evidence type="ECO:0000313" key="3">
    <source>
        <dbReference type="Proteomes" id="UP000199673"/>
    </source>
</evidence>
<dbReference type="Pfam" id="PF12006">
    <property type="entry name" value="DUF3500"/>
    <property type="match status" value="1"/>
</dbReference>
<organism evidence="2 3">
    <name type="scientific">Algoriphagus locisalis</name>
    <dbReference type="NCBI Taxonomy" id="305507"/>
    <lineage>
        <taxon>Bacteria</taxon>
        <taxon>Pseudomonadati</taxon>
        <taxon>Bacteroidota</taxon>
        <taxon>Cytophagia</taxon>
        <taxon>Cytophagales</taxon>
        <taxon>Cyclobacteriaceae</taxon>
        <taxon>Algoriphagus</taxon>
    </lineage>
</organism>
<dbReference type="Proteomes" id="UP000199673">
    <property type="component" value="Unassembled WGS sequence"/>
</dbReference>
<keyword evidence="1" id="KW-0732">Signal</keyword>
<feature type="chain" id="PRO_5011448229" description="DUF3500 domain-containing protein" evidence="1">
    <location>
        <begin position="28"/>
        <end position="362"/>
    </location>
</feature>
<protein>
    <recommendedName>
        <fullName evidence="4">DUF3500 domain-containing protein</fullName>
    </recommendedName>
</protein>